<dbReference type="STRING" id="5601.A0A0D2G2N6"/>
<dbReference type="InterPro" id="IPR056125">
    <property type="entry name" value="DUF7708"/>
</dbReference>
<name>A0A0D2G2N6_9EURO</name>
<dbReference type="AlphaFoldDB" id="A0A0D2G2N6"/>
<dbReference type="Proteomes" id="UP000054266">
    <property type="component" value="Unassembled WGS sequence"/>
</dbReference>
<evidence type="ECO:0000259" key="1">
    <source>
        <dbReference type="Pfam" id="PF24809"/>
    </source>
</evidence>
<sequence>MTCQMQLSEDPGPSTKLVRTFCDQLALDAPEDSLVRGLATKVSYDREREQRLITLQNEWQWLFRDARQFAQMAVPDEEVQLLDKSRALFQAWDRFQQQLPTDQRRDLRGQPPSIKLLFETVQNASATWQDKRAGTRRGRLKRIFARLCSSCEEHSQLMAVIPSDDKYISLLTGSLSAIALATINHERLAEGVADGIKQLSDDLVFWNKQLGVHGDNLAMHGYIKDLYVVIFEFLTDVFVEWSSSGWQRFVSSFNKNSFDRLLGSKRVQMDAIAARLDREANLETQRRIRAMYDDQLKLTQSNKDHIAELKALALDLGSKSQRFLEGLDFKPIAGPHLVQVSGPVTHIRAIEDVPDTDSDAGDLPPTDFHKREDLEKAISSYQDVPKLQDDELGGILYDTSQLLLDSGVANRLQSWTKSDEADRLWIQGPRDTTRPSQNTLTAISLVALAKRHDIPLISYFCAIADDRHGAGLLPDSLAEMVSSLILQMVAQLPSQFTTGLDLSPARLGLVDKSVGSISEKLDLIRDLRSLLPKFVICIIDCLQILEDRKDRAHTRLLQQVVYCLCTFDSDHEDAKTSTKVCFTTDGYVDILGAAARADALEKVYYEIDVADGAVDDTKYAN</sequence>
<dbReference type="HOGENOM" id="CLU_027363_0_0_1"/>
<dbReference type="EMBL" id="KN846956">
    <property type="protein sequence ID" value="KIW73050.1"/>
    <property type="molecule type" value="Genomic_DNA"/>
</dbReference>
<organism evidence="2 3">
    <name type="scientific">Phialophora macrospora</name>
    <dbReference type="NCBI Taxonomy" id="1851006"/>
    <lineage>
        <taxon>Eukaryota</taxon>
        <taxon>Fungi</taxon>
        <taxon>Dikarya</taxon>
        <taxon>Ascomycota</taxon>
        <taxon>Pezizomycotina</taxon>
        <taxon>Eurotiomycetes</taxon>
        <taxon>Chaetothyriomycetidae</taxon>
        <taxon>Chaetothyriales</taxon>
        <taxon>Herpotrichiellaceae</taxon>
        <taxon>Phialophora</taxon>
    </lineage>
</organism>
<protein>
    <recommendedName>
        <fullName evidence="1">DUF7708 domain-containing protein</fullName>
    </recommendedName>
</protein>
<reference evidence="2 3" key="1">
    <citation type="submission" date="2015-01" db="EMBL/GenBank/DDBJ databases">
        <title>The Genome Sequence of Capronia semiimmersa CBS27337.</title>
        <authorList>
            <consortium name="The Broad Institute Genomics Platform"/>
            <person name="Cuomo C."/>
            <person name="de Hoog S."/>
            <person name="Gorbushina A."/>
            <person name="Stielow B."/>
            <person name="Teixiera M."/>
            <person name="Abouelleil A."/>
            <person name="Chapman S.B."/>
            <person name="Priest M."/>
            <person name="Young S.K."/>
            <person name="Wortman J."/>
            <person name="Nusbaum C."/>
            <person name="Birren B."/>
        </authorList>
    </citation>
    <scope>NUCLEOTIDE SEQUENCE [LARGE SCALE GENOMIC DNA]</scope>
    <source>
        <strain evidence="2 3">CBS 27337</strain>
    </source>
</reference>
<dbReference type="PANTHER" id="PTHR40619">
    <property type="entry name" value="FUNGAL STAND N-TERMINAL GOODBYE DOMAIN-CONTAINING PROTEIN"/>
    <property type="match status" value="1"/>
</dbReference>
<keyword evidence="3" id="KW-1185">Reference proteome</keyword>
<feature type="domain" description="DUF7708" evidence="1">
    <location>
        <begin position="143"/>
        <end position="255"/>
    </location>
</feature>
<gene>
    <name evidence="2" type="ORF">PV04_01198</name>
</gene>
<dbReference type="Pfam" id="PF24809">
    <property type="entry name" value="DUF7708"/>
    <property type="match status" value="1"/>
</dbReference>
<proteinExistence type="predicted"/>
<evidence type="ECO:0000313" key="3">
    <source>
        <dbReference type="Proteomes" id="UP000054266"/>
    </source>
</evidence>
<evidence type="ECO:0000313" key="2">
    <source>
        <dbReference type="EMBL" id="KIW73050.1"/>
    </source>
</evidence>
<dbReference type="PANTHER" id="PTHR40619:SF3">
    <property type="entry name" value="FUNGAL STAND N-TERMINAL GOODBYE DOMAIN-CONTAINING PROTEIN"/>
    <property type="match status" value="1"/>
</dbReference>
<accession>A0A0D2G2N6</accession>